<dbReference type="EMBL" id="MN739518">
    <property type="protein sequence ID" value="QHT10103.1"/>
    <property type="molecule type" value="Genomic_DNA"/>
</dbReference>
<organism evidence="1">
    <name type="scientific">viral metagenome</name>
    <dbReference type="NCBI Taxonomy" id="1070528"/>
    <lineage>
        <taxon>unclassified sequences</taxon>
        <taxon>metagenomes</taxon>
        <taxon>organismal metagenomes</taxon>
    </lineage>
</organism>
<accession>A0A6C0D0W6</accession>
<sequence length="144" mass="16176">MNCILIKISLSLYKENNKMSGYSTSLWETPLFYVSPERQLCMNQQVSQCRPMPSGDIPSSKQLQNVSLSSSSKTSSSSSSTCEDCCSVYTVGGYKNPFPSYMIQMKGDNDFFFRQDTCAGSFLPAYCADPEYNAMNYLYGKKKK</sequence>
<evidence type="ECO:0000313" key="1">
    <source>
        <dbReference type="EMBL" id="QHT10103.1"/>
    </source>
</evidence>
<reference evidence="1" key="1">
    <citation type="journal article" date="2020" name="Nature">
        <title>Giant virus diversity and host interactions through global metagenomics.</title>
        <authorList>
            <person name="Schulz F."/>
            <person name="Roux S."/>
            <person name="Paez-Espino D."/>
            <person name="Jungbluth S."/>
            <person name="Walsh D.A."/>
            <person name="Denef V.J."/>
            <person name="McMahon K.D."/>
            <person name="Konstantinidis K.T."/>
            <person name="Eloe-Fadrosh E.A."/>
            <person name="Kyrpides N.C."/>
            <person name="Woyke T."/>
        </authorList>
    </citation>
    <scope>NUCLEOTIDE SEQUENCE</scope>
    <source>
        <strain evidence="1">GVMAG-M-3300023174-104</strain>
    </source>
</reference>
<dbReference type="AlphaFoldDB" id="A0A6C0D0W6"/>
<name>A0A6C0D0W6_9ZZZZ</name>
<proteinExistence type="predicted"/>
<protein>
    <submittedName>
        <fullName evidence="1">Uncharacterized protein</fullName>
    </submittedName>
</protein>